<dbReference type="EMBL" id="BARS01017679">
    <property type="protein sequence ID" value="GAF86700.1"/>
    <property type="molecule type" value="Genomic_DNA"/>
</dbReference>
<gene>
    <name evidence="1" type="ORF">S01H1_28879</name>
</gene>
<protein>
    <submittedName>
        <fullName evidence="1">Uncharacterized protein</fullName>
    </submittedName>
</protein>
<organism evidence="1">
    <name type="scientific">marine sediment metagenome</name>
    <dbReference type="NCBI Taxonomy" id="412755"/>
    <lineage>
        <taxon>unclassified sequences</taxon>
        <taxon>metagenomes</taxon>
        <taxon>ecological metagenomes</taxon>
    </lineage>
</organism>
<dbReference type="AlphaFoldDB" id="X0UDY0"/>
<evidence type="ECO:0000313" key="1">
    <source>
        <dbReference type="EMBL" id="GAF86700.1"/>
    </source>
</evidence>
<proteinExistence type="predicted"/>
<name>X0UDY0_9ZZZZ</name>
<accession>X0UDY0</accession>
<sequence>MQLFEGFSERQIMEHTGEINVNSARKKLIEKLINATRNKGN</sequence>
<comment type="caution">
    <text evidence="1">The sequence shown here is derived from an EMBL/GenBank/DDBJ whole genome shotgun (WGS) entry which is preliminary data.</text>
</comment>
<reference evidence="1" key="1">
    <citation type="journal article" date="2014" name="Front. Microbiol.">
        <title>High frequency of phylogenetically diverse reductive dehalogenase-homologous genes in deep subseafloor sedimentary metagenomes.</title>
        <authorList>
            <person name="Kawai M."/>
            <person name="Futagami T."/>
            <person name="Toyoda A."/>
            <person name="Takaki Y."/>
            <person name="Nishi S."/>
            <person name="Hori S."/>
            <person name="Arai W."/>
            <person name="Tsubouchi T."/>
            <person name="Morono Y."/>
            <person name="Uchiyama I."/>
            <person name="Ito T."/>
            <person name="Fujiyama A."/>
            <person name="Inagaki F."/>
            <person name="Takami H."/>
        </authorList>
    </citation>
    <scope>NUCLEOTIDE SEQUENCE</scope>
    <source>
        <strain evidence="1">Expedition CK06-06</strain>
    </source>
</reference>